<keyword evidence="4 8" id="KW-1133">Transmembrane helix</keyword>
<dbReference type="InterPro" id="IPR051204">
    <property type="entry name" value="ABC_transp_perm/SBD"/>
</dbReference>
<dbReference type="RefSeq" id="WP_089682477.1">
    <property type="nucleotide sequence ID" value="NZ_FNFO01000004.1"/>
</dbReference>
<evidence type="ECO:0000313" key="11">
    <source>
        <dbReference type="Proteomes" id="UP000198510"/>
    </source>
</evidence>
<dbReference type="SUPFAM" id="SSF53850">
    <property type="entry name" value="Periplasmic binding protein-like II"/>
    <property type="match status" value="2"/>
</dbReference>
<evidence type="ECO:0000256" key="5">
    <source>
        <dbReference type="ARBA" id="ARBA00023136"/>
    </source>
</evidence>
<feature type="transmembrane region" description="Helical" evidence="8">
    <location>
        <begin position="179"/>
        <end position="200"/>
    </location>
</feature>
<feature type="transmembrane region" description="Helical" evidence="8">
    <location>
        <begin position="76"/>
        <end position="94"/>
    </location>
</feature>
<dbReference type="OrthoDB" id="9801163at2"/>
<protein>
    <submittedName>
        <fullName evidence="10">Osmoprotectant transport system permease protein</fullName>
    </submittedName>
</protein>
<dbReference type="AlphaFoldDB" id="A0A1G9HDH8"/>
<evidence type="ECO:0000259" key="9">
    <source>
        <dbReference type="PROSITE" id="PS50928"/>
    </source>
</evidence>
<feature type="transmembrane region" description="Helical" evidence="8">
    <location>
        <begin position="20"/>
        <end position="43"/>
    </location>
</feature>
<accession>A0A1G9HDH8</accession>
<dbReference type="Proteomes" id="UP000198510">
    <property type="component" value="Unassembled WGS sequence"/>
</dbReference>
<dbReference type="InterPro" id="IPR000515">
    <property type="entry name" value="MetI-like"/>
</dbReference>
<dbReference type="SUPFAM" id="SSF161098">
    <property type="entry name" value="MetI-like"/>
    <property type="match status" value="1"/>
</dbReference>
<comment type="similarity">
    <text evidence="8">Belongs to the binding-protein-dependent transport system permease family.</text>
</comment>
<evidence type="ECO:0000256" key="2">
    <source>
        <dbReference type="ARBA" id="ARBA00022448"/>
    </source>
</evidence>
<dbReference type="PANTHER" id="PTHR30177:SF4">
    <property type="entry name" value="OSMOPROTECTANT IMPORT PERMEASE PROTEIN OSMW"/>
    <property type="match status" value="1"/>
</dbReference>
<evidence type="ECO:0000256" key="7">
    <source>
        <dbReference type="ARBA" id="ARBA00035652"/>
    </source>
</evidence>
<dbReference type="GO" id="GO:0022857">
    <property type="term" value="F:transmembrane transporter activity"/>
    <property type="evidence" value="ECO:0007669"/>
    <property type="project" value="InterPro"/>
</dbReference>
<dbReference type="InterPro" id="IPR007210">
    <property type="entry name" value="ABC_Gly_betaine_transp_sub-bd"/>
</dbReference>
<gene>
    <name evidence="10" type="ORF">SAMN05421823_104399</name>
</gene>
<evidence type="ECO:0000313" key="10">
    <source>
        <dbReference type="EMBL" id="SDL10912.1"/>
    </source>
</evidence>
<keyword evidence="2 8" id="KW-0813">Transport</keyword>
<evidence type="ECO:0000256" key="3">
    <source>
        <dbReference type="ARBA" id="ARBA00022692"/>
    </source>
</evidence>
<dbReference type="InterPro" id="IPR035906">
    <property type="entry name" value="MetI-like_sf"/>
</dbReference>
<dbReference type="Gene3D" id="3.40.190.10">
    <property type="entry name" value="Periplasmic binding protein-like II"/>
    <property type="match status" value="2"/>
</dbReference>
<organism evidence="10 11">
    <name type="scientific">Catalinimonas alkaloidigena</name>
    <dbReference type="NCBI Taxonomy" id="1075417"/>
    <lineage>
        <taxon>Bacteria</taxon>
        <taxon>Pseudomonadati</taxon>
        <taxon>Bacteroidota</taxon>
        <taxon>Cytophagia</taxon>
        <taxon>Cytophagales</taxon>
        <taxon>Catalimonadaceae</taxon>
        <taxon>Catalinimonas</taxon>
    </lineage>
</organism>
<dbReference type="PANTHER" id="PTHR30177">
    <property type="entry name" value="GLYCINE BETAINE/L-PROLINE TRANSPORT SYSTEM PERMEASE PROTEIN PROW"/>
    <property type="match status" value="1"/>
</dbReference>
<feature type="domain" description="ABC transmembrane type-1" evidence="9">
    <location>
        <begin position="19"/>
        <end position="198"/>
    </location>
</feature>
<keyword evidence="5 8" id="KW-0472">Membrane</keyword>
<evidence type="ECO:0000256" key="1">
    <source>
        <dbReference type="ARBA" id="ARBA00004651"/>
    </source>
</evidence>
<keyword evidence="3 8" id="KW-0812">Transmembrane</keyword>
<dbReference type="Pfam" id="PF00528">
    <property type="entry name" value="BPD_transp_1"/>
    <property type="match status" value="1"/>
</dbReference>
<proteinExistence type="inferred from homology"/>
<keyword evidence="11" id="KW-1185">Reference proteome</keyword>
<evidence type="ECO:0000256" key="8">
    <source>
        <dbReference type="RuleBase" id="RU363032"/>
    </source>
</evidence>
<dbReference type="Gene3D" id="1.10.3720.10">
    <property type="entry name" value="MetI-like"/>
    <property type="match status" value="1"/>
</dbReference>
<feature type="transmembrane region" description="Helical" evidence="8">
    <location>
        <begin position="147"/>
        <end position="173"/>
    </location>
</feature>
<feature type="transmembrane region" description="Helical" evidence="8">
    <location>
        <begin position="212"/>
        <end position="229"/>
    </location>
</feature>
<dbReference type="Pfam" id="PF04069">
    <property type="entry name" value="OpuAC"/>
    <property type="match status" value="2"/>
</dbReference>
<dbReference type="GO" id="GO:0031460">
    <property type="term" value="P:glycine betaine transport"/>
    <property type="evidence" value="ECO:0007669"/>
    <property type="project" value="UniProtKB-ARBA"/>
</dbReference>
<dbReference type="EMBL" id="FNFO01000004">
    <property type="protein sequence ID" value="SDL10912.1"/>
    <property type="molecule type" value="Genomic_DNA"/>
</dbReference>
<evidence type="ECO:0000256" key="4">
    <source>
        <dbReference type="ARBA" id="ARBA00022989"/>
    </source>
</evidence>
<comment type="similarity">
    <text evidence="6">In the C-terminal section; belongs to the OsmX family.</text>
</comment>
<dbReference type="STRING" id="1075417.SAMN05421823_104399"/>
<comment type="similarity">
    <text evidence="7">In the N-terminal section; belongs to the binding-protein-dependent transport system permease family.</text>
</comment>
<comment type="subcellular location">
    <subcellularLocation>
        <location evidence="1 8">Cell membrane</location>
        <topology evidence="1 8">Multi-pass membrane protein</topology>
    </subcellularLocation>
</comment>
<reference evidence="10 11" key="1">
    <citation type="submission" date="2016-10" db="EMBL/GenBank/DDBJ databases">
        <authorList>
            <person name="de Groot N.N."/>
        </authorList>
    </citation>
    <scope>NUCLEOTIDE SEQUENCE [LARGE SCALE GENOMIC DNA]</scope>
    <source>
        <strain evidence="10 11">DSM 25186</strain>
    </source>
</reference>
<dbReference type="PROSITE" id="PS50928">
    <property type="entry name" value="ABC_TM1"/>
    <property type="match status" value="1"/>
</dbReference>
<evidence type="ECO:0000256" key="6">
    <source>
        <dbReference type="ARBA" id="ARBA00035642"/>
    </source>
</evidence>
<feature type="transmembrane region" description="Helical" evidence="8">
    <location>
        <begin position="50"/>
        <end position="70"/>
    </location>
</feature>
<name>A0A1G9HDH8_9BACT</name>
<dbReference type="Gene3D" id="3.40.190.120">
    <property type="entry name" value="Osmoprotection protein (prox), domain 2"/>
    <property type="match status" value="2"/>
</dbReference>
<sequence length="518" mass="57030">MQTLLHFFWEKRAEIAEQTLQHLWITLTSLGIALVVGLSLGIVLTRRPRLAGSVLGAVNVIQTIPSLALLGFLLPLVGIGVVPAIIALFLYALLPIVRNTYAGITEVAPDVREAARGLGMTDWQVLTRVELPLAVPVIFAGIRTAMVINIGIATLCALIAAGGLGEFIFRGIALNNVNLILAGAVPAALLALAFDGLLGLVQRHIRRLVKPVLFTAAGLFLVFVPYQALTSYGSDQLRAGFPSEFVERADGYTGLRQAYGLDLAVSELEIGLMYEAVRNGDVDVISGFSTDGRIEAYHLRVLEDDKQYFPPYYAAPLVRNATLRRYPELKDALAWLDDRISEAEMMRMNYQVDEAKQTPQQVAANFLQQKGLKLVPKRAGNAQVQIGSKNFTESFILAELLGLVIEARTGLTTETKLGFGGTKLVFDALTHGDIDLYPEYTGTGLLALLQADEATIDSVTFDRERVYRYVQREMQTRYDVQWLQPLGFNNTHAMMMRESQAEELGLRTISDLANFTQK</sequence>
<dbReference type="FunFam" id="1.10.3720.10:FF:000001">
    <property type="entry name" value="Glycine betaine ABC transporter, permease"/>
    <property type="match status" value="1"/>
</dbReference>
<dbReference type="GO" id="GO:0043190">
    <property type="term" value="C:ATP-binding cassette (ABC) transporter complex"/>
    <property type="evidence" value="ECO:0007669"/>
    <property type="project" value="InterPro"/>
</dbReference>